<organism evidence="1 2">
    <name type="scientific">Hepatospora eriocheir</name>
    <dbReference type="NCBI Taxonomy" id="1081669"/>
    <lineage>
        <taxon>Eukaryota</taxon>
        <taxon>Fungi</taxon>
        <taxon>Fungi incertae sedis</taxon>
        <taxon>Microsporidia</taxon>
        <taxon>Hepatosporidae</taxon>
        <taxon>Hepatospora</taxon>
    </lineage>
</organism>
<evidence type="ECO:0000313" key="1">
    <source>
        <dbReference type="EMBL" id="ORD96890.1"/>
    </source>
</evidence>
<sequence length="68" mass="7706">MIVKDLTEDYLIGLDLMQSIIAGIKFSSDKSILIDKIKEQTKGDKIILDKVDLKIDELKLKGNKEKKS</sequence>
<dbReference type="AlphaFoldDB" id="A0A1X0QAR7"/>
<proteinExistence type="predicted"/>
<dbReference type="Proteomes" id="UP000192356">
    <property type="component" value="Unassembled WGS sequence"/>
</dbReference>
<dbReference type="VEuPathDB" id="MicrosporidiaDB:HERIO_1203"/>
<keyword evidence="2" id="KW-1185">Reference proteome</keyword>
<dbReference type="VEuPathDB" id="MicrosporidiaDB:A0H76_2282"/>
<reference evidence="1 2" key="1">
    <citation type="journal article" date="2017" name="Environ. Microbiol.">
        <title>Decay of the glycolytic pathway and adaptation to intranuclear parasitism within Enterocytozoonidae microsporidia.</title>
        <authorList>
            <person name="Wiredu Boakye D."/>
            <person name="Jaroenlak P."/>
            <person name="Prachumwat A."/>
            <person name="Williams T.A."/>
            <person name="Bateman K.S."/>
            <person name="Itsathitphaisarn O."/>
            <person name="Sritunyalucksana K."/>
            <person name="Paszkiewicz K.H."/>
            <person name="Moore K.A."/>
            <person name="Stentiford G.D."/>
            <person name="Williams B.A."/>
        </authorList>
    </citation>
    <scope>NUCLEOTIDE SEQUENCE [LARGE SCALE GENOMIC DNA]</scope>
    <source>
        <strain evidence="1 2">GB1</strain>
    </source>
</reference>
<gene>
    <name evidence="1" type="ORF">HERIO_1203</name>
</gene>
<name>A0A1X0QAR7_9MICR</name>
<protein>
    <submittedName>
        <fullName evidence="1">Uncharacterized protein</fullName>
    </submittedName>
</protein>
<comment type="caution">
    <text evidence="1">The sequence shown here is derived from an EMBL/GenBank/DDBJ whole genome shotgun (WGS) entry which is preliminary data.</text>
</comment>
<dbReference type="EMBL" id="LVKB01000054">
    <property type="protein sequence ID" value="ORD96890.1"/>
    <property type="molecule type" value="Genomic_DNA"/>
</dbReference>
<evidence type="ECO:0000313" key="2">
    <source>
        <dbReference type="Proteomes" id="UP000192356"/>
    </source>
</evidence>
<accession>A0A1X0QAR7</accession>